<dbReference type="Proteomes" id="UP000248924">
    <property type="component" value="Unassembled WGS sequence"/>
</dbReference>
<organism evidence="2 3">
    <name type="scientific">Micromonospora craterilacus</name>
    <dbReference type="NCBI Taxonomy" id="1655439"/>
    <lineage>
        <taxon>Bacteria</taxon>
        <taxon>Bacillati</taxon>
        <taxon>Actinomycetota</taxon>
        <taxon>Actinomycetes</taxon>
        <taxon>Micromonosporales</taxon>
        <taxon>Micromonosporaceae</taxon>
        <taxon>Micromonospora</taxon>
    </lineage>
</organism>
<dbReference type="InterPro" id="IPR022062">
    <property type="entry name" value="DUF3618"/>
</dbReference>
<proteinExistence type="predicted"/>
<dbReference type="OrthoDB" id="3390335at2"/>
<keyword evidence="3" id="KW-1185">Reference proteome</keyword>
<accession>A0A2W2EL15</accession>
<evidence type="ECO:0000313" key="2">
    <source>
        <dbReference type="EMBL" id="PZG23073.1"/>
    </source>
</evidence>
<evidence type="ECO:0000313" key="3">
    <source>
        <dbReference type="Proteomes" id="UP000248924"/>
    </source>
</evidence>
<comment type="caution">
    <text evidence="2">The sequence shown here is derived from an EMBL/GenBank/DDBJ whole genome shotgun (WGS) entry which is preliminary data.</text>
</comment>
<evidence type="ECO:0000256" key="1">
    <source>
        <dbReference type="SAM" id="Phobius"/>
    </source>
</evidence>
<dbReference type="AlphaFoldDB" id="A0A2W2EL15"/>
<gene>
    <name evidence="2" type="ORF">C1I95_04195</name>
</gene>
<dbReference type="Pfam" id="PF12277">
    <property type="entry name" value="DUF3618"/>
    <property type="match status" value="1"/>
</dbReference>
<keyword evidence="1" id="KW-0812">Transmembrane</keyword>
<dbReference type="EMBL" id="POTY01000013">
    <property type="protein sequence ID" value="PZG23073.1"/>
    <property type="molecule type" value="Genomic_DNA"/>
</dbReference>
<name>A0A2W2EL15_9ACTN</name>
<dbReference type="RefSeq" id="WP_111212426.1">
    <property type="nucleotide sequence ID" value="NZ_POTY01000013.1"/>
</dbReference>
<evidence type="ECO:0008006" key="4">
    <source>
        <dbReference type="Google" id="ProtNLM"/>
    </source>
</evidence>
<sequence>MTRNGTGDTEALREEIRRTRVELGETMEALAAKADVKKRLKSSADQARERMREQAVLTVARVRGQASLTHGPMRGRAAGTRRGPAPFVALAAGAVVAAVVLVIIRGRRG</sequence>
<reference evidence="2 3" key="1">
    <citation type="submission" date="2018-01" db="EMBL/GenBank/DDBJ databases">
        <title>Draft genome sequence of Jishengella sp. NA12.</title>
        <authorList>
            <person name="Sahin N."/>
            <person name="Ay H."/>
            <person name="Saygin H."/>
        </authorList>
    </citation>
    <scope>NUCLEOTIDE SEQUENCE [LARGE SCALE GENOMIC DNA]</scope>
    <source>
        <strain evidence="2 3">NA12</strain>
    </source>
</reference>
<feature type="transmembrane region" description="Helical" evidence="1">
    <location>
        <begin position="85"/>
        <end position="104"/>
    </location>
</feature>
<protein>
    <recommendedName>
        <fullName evidence="4">DUF3618 domain-containing protein</fullName>
    </recommendedName>
</protein>
<keyword evidence="1" id="KW-1133">Transmembrane helix</keyword>
<keyword evidence="1" id="KW-0472">Membrane</keyword>